<evidence type="ECO:0000313" key="2">
    <source>
        <dbReference type="Proteomes" id="UP001519921"/>
    </source>
</evidence>
<gene>
    <name evidence="1" type="ORF">KYD98_16500</name>
</gene>
<evidence type="ECO:0000313" key="1">
    <source>
        <dbReference type="EMBL" id="MBW6411683.1"/>
    </source>
</evidence>
<comment type="caution">
    <text evidence="1">The sequence shown here is derived from an EMBL/GenBank/DDBJ whole genome shotgun (WGS) entry which is preliminary data.</text>
</comment>
<dbReference type="RefSeq" id="WP_219781147.1">
    <property type="nucleotide sequence ID" value="NZ_JAHXPT010000017.1"/>
</dbReference>
<reference evidence="1 2" key="1">
    <citation type="submission" date="2021-07" db="EMBL/GenBank/DDBJ databases">
        <title>Clostridium weizhouense sp. nov., an anaerobic bacterium isolated from activated sludge of Petroleum wastewater.</title>
        <authorList>
            <person name="Li Q."/>
        </authorList>
    </citation>
    <scope>NUCLEOTIDE SEQUENCE [LARGE SCALE GENOMIC DNA]</scope>
    <source>
        <strain evidence="1 2">YB-6</strain>
    </source>
</reference>
<dbReference type="Proteomes" id="UP001519921">
    <property type="component" value="Unassembled WGS sequence"/>
</dbReference>
<organism evidence="1 2">
    <name type="scientific">Clostridium weizhouense</name>
    <dbReference type="NCBI Taxonomy" id="2859781"/>
    <lineage>
        <taxon>Bacteria</taxon>
        <taxon>Bacillati</taxon>
        <taxon>Bacillota</taxon>
        <taxon>Clostridia</taxon>
        <taxon>Eubacteriales</taxon>
        <taxon>Clostridiaceae</taxon>
        <taxon>Clostridium</taxon>
    </lineage>
</organism>
<name>A0ABS7ASN3_9CLOT</name>
<sequence length="468" mass="52796">MNKEQEKQVLQAIYDRLFDAITYQPSSGKNPFTEAETFIHFTKNSAIDTKSFENPRTPSNPLGNLKASEEFSRMVDQVSPMSLEWQSTNNPLSKVYTDIVMGANATTKPDQKSEEMYKKAYNYLHPMKEEKNPFTDEVVTKITDGEDYSNYEANMDEYVTSIMNYRLGYNLYLDDLESEDSKVKASADRKWQATAPGLEKDIKAAFRKLIAGNAKYVEQALDILNTTINDGIRRALVSAQDAIQDDKKFSSSLGFDDKWLFSYPSPSNWTDEKNDSFTDFKISGGSSKKISESTNHNFSVDTNINYGLWKIKANSEGKFENSNCSADKDSLEISAKIAKVNIMRPWFLESIFKLGEWTNNMLTKVKVSNGKMDSTNKDNLIPMYPVAFIVAKDINIKANFSHEEEEHIKQSIKASTSVGFGPFTIGGNYGYGKTKDRISSNFANGEIKVPGMQIIGWVSRVVPYSPKL</sequence>
<dbReference type="EMBL" id="JAHXPT010000017">
    <property type="protein sequence ID" value="MBW6411683.1"/>
    <property type="molecule type" value="Genomic_DNA"/>
</dbReference>
<accession>A0ABS7ASN3</accession>
<protein>
    <submittedName>
        <fullName evidence="1">Uncharacterized protein</fullName>
    </submittedName>
</protein>
<keyword evidence="2" id="KW-1185">Reference proteome</keyword>
<proteinExistence type="predicted"/>